<dbReference type="OrthoDB" id="2423195at2759"/>
<gene>
    <name evidence="3" type="ORF">UCRNP2_6719</name>
</gene>
<keyword evidence="1" id="KW-0547">Nucleotide-binding</keyword>
<evidence type="ECO:0000313" key="3">
    <source>
        <dbReference type="EMBL" id="EOD46548.1"/>
    </source>
</evidence>
<organism evidence="3 4">
    <name type="scientific">Botryosphaeria parva (strain UCR-NP2)</name>
    <name type="common">Grapevine canker fungus</name>
    <name type="synonym">Neofusicoccum parvum</name>
    <dbReference type="NCBI Taxonomy" id="1287680"/>
    <lineage>
        <taxon>Eukaryota</taxon>
        <taxon>Fungi</taxon>
        <taxon>Dikarya</taxon>
        <taxon>Ascomycota</taxon>
        <taxon>Pezizomycotina</taxon>
        <taxon>Dothideomycetes</taxon>
        <taxon>Dothideomycetes incertae sedis</taxon>
        <taxon>Botryosphaeriales</taxon>
        <taxon>Botryosphaeriaceae</taxon>
        <taxon>Neofusicoccum</taxon>
    </lineage>
</organism>
<keyword evidence="2" id="KW-0067">ATP-binding</keyword>
<dbReference type="KEGG" id="npa:UCRNP2_6719"/>
<dbReference type="PANTHER" id="PTHR43392:SF2">
    <property type="entry name" value="AAA-TYPE ATPASE FAMILY PROTEIN _ ANKYRIN REPEAT FAMILY PROTEIN"/>
    <property type="match status" value="1"/>
</dbReference>
<dbReference type="GO" id="GO:0016887">
    <property type="term" value="F:ATP hydrolysis activity"/>
    <property type="evidence" value="ECO:0007669"/>
    <property type="project" value="TreeGrafter"/>
</dbReference>
<reference evidence="4" key="1">
    <citation type="journal article" date="2013" name="Genome Announc.">
        <title>Draft genome sequence of Neofusicoccum parvum isolate UCR-NP2, a fungal vascular pathogen associated with grapevine cankers.</title>
        <authorList>
            <person name="Blanco-Ulate B."/>
            <person name="Rolshausen P."/>
            <person name="Cantu D."/>
        </authorList>
    </citation>
    <scope>NUCLEOTIDE SEQUENCE [LARGE SCALE GENOMIC DNA]</scope>
    <source>
        <strain evidence="4">UCR-NP2</strain>
    </source>
</reference>
<evidence type="ECO:0000256" key="1">
    <source>
        <dbReference type="ARBA" id="ARBA00022741"/>
    </source>
</evidence>
<dbReference type="HOGENOM" id="CLU_1610516_0_0_1"/>
<dbReference type="Proteomes" id="UP000013521">
    <property type="component" value="Unassembled WGS sequence"/>
</dbReference>
<dbReference type="eggNOG" id="KOG0730">
    <property type="taxonomic scope" value="Eukaryota"/>
</dbReference>
<protein>
    <submittedName>
        <fullName evidence="3">Putative aaa family protein</fullName>
    </submittedName>
</protein>
<evidence type="ECO:0000256" key="2">
    <source>
        <dbReference type="ARBA" id="ARBA00022840"/>
    </source>
</evidence>
<dbReference type="InterPro" id="IPR000641">
    <property type="entry name" value="CbxX/CfxQ"/>
</dbReference>
<proteinExistence type="predicted"/>
<accession>R1EFL4</accession>
<dbReference type="STRING" id="1287680.R1EFL4"/>
<dbReference type="InterPro" id="IPR050773">
    <property type="entry name" value="CbxX/CfxQ_RuBisCO_ESX"/>
</dbReference>
<dbReference type="Gene3D" id="3.40.50.300">
    <property type="entry name" value="P-loop containing nucleotide triphosphate hydrolases"/>
    <property type="match status" value="1"/>
</dbReference>
<evidence type="ECO:0000313" key="4">
    <source>
        <dbReference type="Proteomes" id="UP000013521"/>
    </source>
</evidence>
<dbReference type="PRINTS" id="PR00819">
    <property type="entry name" value="CBXCFQXSUPER"/>
</dbReference>
<dbReference type="InterPro" id="IPR027417">
    <property type="entry name" value="P-loop_NTPase"/>
</dbReference>
<dbReference type="GO" id="GO:0005524">
    <property type="term" value="F:ATP binding"/>
    <property type="evidence" value="ECO:0007669"/>
    <property type="project" value="UniProtKB-KW"/>
</dbReference>
<dbReference type="AlphaFoldDB" id="R1EFL4"/>
<sequence>MGKLFYNMGLLSTDVVVEYSAADLIGQHVGHTVPKVGEQLKRALGKVLLIDAAYRLMESGYAAEAIEELGSFIKSHSDAMIVILAGDAQKIYKFLSAWPVLSGLFLEEVVFENLKPKDCVELLDRRLKQIIGKPISSEFLTDPSLHEHQKILKAFTILVTAGLGL</sequence>
<dbReference type="EMBL" id="KB916441">
    <property type="protein sequence ID" value="EOD46548.1"/>
    <property type="molecule type" value="Genomic_DNA"/>
</dbReference>
<dbReference type="PANTHER" id="PTHR43392">
    <property type="entry name" value="AAA-TYPE ATPASE FAMILY PROTEIN / ANKYRIN REPEAT FAMILY PROTEIN"/>
    <property type="match status" value="1"/>
</dbReference>
<name>R1EFL4_BOTPV</name>